<dbReference type="Gene3D" id="1.10.4020.10">
    <property type="entry name" value="DNA breaking-rejoining enzymes"/>
    <property type="match status" value="1"/>
</dbReference>
<evidence type="ECO:0000313" key="2">
    <source>
        <dbReference type="Ensembl" id="ENSPNAP00000023210.2"/>
    </source>
</evidence>
<dbReference type="SUPFAM" id="SSF47353">
    <property type="entry name" value="Retrovirus capsid dimerization domain-like"/>
    <property type="match status" value="1"/>
</dbReference>
<reference evidence="2" key="3">
    <citation type="submission" date="2025-09" db="UniProtKB">
        <authorList>
            <consortium name="Ensembl"/>
        </authorList>
    </citation>
    <scope>IDENTIFICATION</scope>
</reference>
<feature type="domain" description="SCAN box" evidence="1">
    <location>
        <begin position="44"/>
        <end position="115"/>
    </location>
</feature>
<sequence>KIPAVKSTLHEEGHEPSSQLNYEALKADVRRQAWISELQRWRDFNEVQFEPHRGVRELKLGLEETARKWLQPDRCSSEEVVRRVTLQKFLSLLPPSVGEKTRKQQPQNIEEAVIMAACFVEDNRAASLQAQHLQLLGFEVALFQIAILLKKNSRSAPLGINDLLVCCPQ</sequence>
<keyword evidence="3" id="KW-1185">Reference proteome</keyword>
<protein>
    <recommendedName>
        <fullName evidence="1">SCAN box domain-containing protein</fullName>
    </recommendedName>
</protein>
<dbReference type="OMA" id="WEPLYIQ"/>
<reference evidence="2" key="2">
    <citation type="submission" date="2025-08" db="UniProtKB">
        <authorList>
            <consortium name="Ensembl"/>
        </authorList>
    </citation>
    <scope>IDENTIFICATION</scope>
</reference>
<organism evidence="2 3">
    <name type="scientific">Pygocentrus nattereri</name>
    <name type="common">Red-bellied piranha</name>
    <dbReference type="NCBI Taxonomy" id="42514"/>
    <lineage>
        <taxon>Eukaryota</taxon>
        <taxon>Metazoa</taxon>
        <taxon>Chordata</taxon>
        <taxon>Craniata</taxon>
        <taxon>Vertebrata</taxon>
        <taxon>Euteleostomi</taxon>
        <taxon>Actinopterygii</taxon>
        <taxon>Neopterygii</taxon>
        <taxon>Teleostei</taxon>
        <taxon>Ostariophysi</taxon>
        <taxon>Characiformes</taxon>
        <taxon>Characoidei</taxon>
        <taxon>Pygocentrus</taxon>
    </lineage>
</organism>
<reference evidence="2 3" key="1">
    <citation type="submission" date="2020-10" db="EMBL/GenBank/DDBJ databases">
        <title>Pygocentrus nattereri (red-bellied piranha) genome, fPygNat1, primary haplotype.</title>
        <authorList>
            <person name="Myers G."/>
            <person name="Meyer A."/>
            <person name="Karagic N."/>
            <person name="Pippel M."/>
            <person name="Winkler S."/>
            <person name="Tracey A."/>
            <person name="Wood J."/>
            <person name="Formenti G."/>
            <person name="Howe K."/>
            <person name="Fedrigo O."/>
            <person name="Jarvis E.D."/>
        </authorList>
    </citation>
    <scope>NUCLEOTIDE SEQUENCE [LARGE SCALE GENOMIC DNA]</scope>
</reference>
<dbReference type="GeneTree" id="ENSGT00970000198302"/>
<dbReference type="Pfam" id="PF02023">
    <property type="entry name" value="SCAN"/>
    <property type="match status" value="1"/>
</dbReference>
<evidence type="ECO:0000313" key="3">
    <source>
        <dbReference type="Proteomes" id="UP001501920"/>
    </source>
</evidence>
<dbReference type="InterPro" id="IPR038269">
    <property type="entry name" value="SCAN_sf"/>
</dbReference>
<name>A0A3B4DI98_PYGNA</name>
<dbReference type="InterPro" id="IPR003309">
    <property type="entry name" value="SCAN_dom"/>
</dbReference>
<accession>A0A3B4DI98</accession>
<evidence type="ECO:0000259" key="1">
    <source>
        <dbReference type="PROSITE" id="PS50804"/>
    </source>
</evidence>
<dbReference type="AlphaFoldDB" id="A0A3B4DI98"/>
<dbReference type="PROSITE" id="PS50804">
    <property type="entry name" value="SCAN_BOX"/>
    <property type="match status" value="1"/>
</dbReference>
<dbReference type="Ensembl" id="ENSPNAT00000013214.2">
    <property type="protein sequence ID" value="ENSPNAP00000023210.2"/>
    <property type="gene ID" value="ENSPNAG00000034365.1"/>
</dbReference>
<dbReference type="Proteomes" id="UP001501920">
    <property type="component" value="Chromosome 11"/>
</dbReference>
<proteinExistence type="predicted"/>